<protein>
    <recommendedName>
        <fullName evidence="3">Reverse transcriptase Ty1/copia-type domain-containing protein</fullName>
    </recommendedName>
</protein>
<evidence type="ECO:0000313" key="1">
    <source>
        <dbReference type="EMBL" id="EOY10441.1"/>
    </source>
</evidence>
<dbReference type="Gramene" id="EOY10441">
    <property type="protein sequence ID" value="EOY10441"/>
    <property type="gene ID" value="TCM_025804"/>
</dbReference>
<sequence length="88" mass="9877">MKCELKALKDNGTWSVIPLPTNSFAIGCKWVFKGKMNVDGAVERYKAWLVLKVATSIDYNHKLSRVTDSDKVADSTRYRQLIVTGIDA</sequence>
<name>A0A061F053_THECC</name>
<dbReference type="Proteomes" id="UP000026915">
    <property type="component" value="Chromosome 5"/>
</dbReference>
<dbReference type="STRING" id="3641.A0A061F053"/>
<reference evidence="1 2" key="1">
    <citation type="journal article" date="2013" name="Genome Biol.">
        <title>The genome sequence of the most widely cultivated cacao type and its use to identify candidate genes regulating pod color.</title>
        <authorList>
            <person name="Motamayor J.C."/>
            <person name="Mockaitis K."/>
            <person name="Schmutz J."/>
            <person name="Haiminen N."/>
            <person name="Iii D.L."/>
            <person name="Cornejo O."/>
            <person name="Findley S.D."/>
            <person name="Zheng P."/>
            <person name="Utro F."/>
            <person name="Royaert S."/>
            <person name="Saski C."/>
            <person name="Jenkins J."/>
            <person name="Podicheti R."/>
            <person name="Zhao M."/>
            <person name="Scheffler B.E."/>
            <person name="Stack J.C."/>
            <person name="Feltus F.A."/>
            <person name="Mustiga G.M."/>
            <person name="Amores F."/>
            <person name="Phillips W."/>
            <person name="Marelli J.P."/>
            <person name="May G.D."/>
            <person name="Shapiro H."/>
            <person name="Ma J."/>
            <person name="Bustamante C.D."/>
            <person name="Schnell R.J."/>
            <person name="Main D."/>
            <person name="Gilbert D."/>
            <person name="Parida L."/>
            <person name="Kuhn D.N."/>
        </authorList>
    </citation>
    <scope>NUCLEOTIDE SEQUENCE [LARGE SCALE GENOMIC DNA]</scope>
    <source>
        <strain evidence="2">cv. Matina 1-6</strain>
    </source>
</reference>
<dbReference type="HOGENOM" id="CLU_001650_17_5_1"/>
<dbReference type="eggNOG" id="KOG0017">
    <property type="taxonomic scope" value="Eukaryota"/>
</dbReference>
<proteinExistence type="predicted"/>
<evidence type="ECO:0000313" key="2">
    <source>
        <dbReference type="Proteomes" id="UP000026915"/>
    </source>
</evidence>
<gene>
    <name evidence="1" type="ORF">TCM_025804</name>
</gene>
<organism evidence="1 2">
    <name type="scientific">Theobroma cacao</name>
    <name type="common">Cacao</name>
    <name type="synonym">Cocoa</name>
    <dbReference type="NCBI Taxonomy" id="3641"/>
    <lineage>
        <taxon>Eukaryota</taxon>
        <taxon>Viridiplantae</taxon>
        <taxon>Streptophyta</taxon>
        <taxon>Embryophyta</taxon>
        <taxon>Tracheophyta</taxon>
        <taxon>Spermatophyta</taxon>
        <taxon>Magnoliopsida</taxon>
        <taxon>eudicotyledons</taxon>
        <taxon>Gunneridae</taxon>
        <taxon>Pentapetalae</taxon>
        <taxon>rosids</taxon>
        <taxon>malvids</taxon>
        <taxon>Malvales</taxon>
        <taxon>Malvaceae</taxon>
        <taxon>Byttnerioideae</taxon>
        <taxon>Theobroma</taxon>
    </lineage>
</organism>
<keyword evidence="2" id="KW-1185">Reference proteome</keyword>
<dbReference type="PROSITE" id="PS51257">
    <property type="entry name" value="PROKAR_LIPOPROTEIN"/>
    <property type="match status" value="1"/>
</dbReference>
<dbReference type="InParanoid" id="A0A061F053"/>
<accession>A0A061F053</accession>
<evidence type="ECO:0008006" key="3">
    <source>
        <dbReference type="Google" id="ProtNLM"/>
    </source>
</evidence>
<dbReference type="EMBL" id="CM001883">
    <property type="protein sequence ID" value="EOY10441.1"/>
    <property type="molecule type" value="Genomic_DNA"/>
</dbReference>
<dbReference type="AlphaFoldDB" id="A0A061F053"/>